<sequence>MADAAAAHVVHDVGGHVEGQSQFVRAQRRHLARETRMLQLALEELQEEEDRVTREGADLMRAVEQEQHELVRCLAHFALVQHTTADEHLQSPSVQRVVGDEEEGLTCSDGVAAAAAVAACTALEKYAAEQRGATEVTRQRATRAREAPSQPPVSDCDASAVLVDELHHSCGAAPACEAAEVRALRHELEMLLEMTAEAEESADATLLRLGRTLFC</sequence>
<evidence type="ECO:0000313" key="3">
    <source>
        <dbReference type="Proteomes" id="UP001430356"/>
    </source>
</evidence>
<dbReference type="AlphaFoldDB" id="A0AAW0EYV9"/>
<feature type="coiled-coil region" evidence="1">
    <location>
        <begin position="28"/>
        <end position="62"/>
    </location>
</feature>
<proteinExistence type="predicted"/>
<organism evidence="2 3">
    <name type="scientific">Novymonas esmeraldas</name>
    <dbReference type="NCBI Taxonomy" id="1808958"/>
    <lineage>
        <taxon>Eukaryota</taxon>
        <taxon>Discoba</taxon>
        <taxon>Euglenozoa</taxon>
        <taxon>Kinetoplastea</taxon>
        <taxon>Metakinetoplastina</taxon>
        <taxon>Trypanosomatida</taxon>
        <taxon>Trypanosomatidae</taxon>
        <taxon>Novymonas</taxon>
    </lineage>
</organism>
<dbReference type="EMBL" id="JAECZO010000153">
    <property type="protein sequence ID" value="KAK7198469.1"/>
    <property type="molecule type" value="Genomic_DNA"/>
</dbReference>
<keyword evidence="3" id="KW-1185">Reference proteome</keyword>
<evidence type="ECO:0000256" key="1">
    <source>
        <dbReference type="SAM" id="Coils"/>
    </source>
</evidence>
<name>A0AAW0EYV9_9TRYP</name>
<reference evidence="2 3" key="1">
    <citation type="journal article" date="2021" name="MBio">
        <title>A New Model Trypanosomatid, Novymonas esmeraldas: Genomic Perception of Its 'Candidatus Pandoraea novymonadis' Endosymbiont.</title>
        <authorList>
            <person name="Zakharova A."/>
            <person name="Saura A."/>
            <person name="Butenko A."/>
            <person name="Podesvova L."/>
            <person name="Warmusova S."/>
            <person name="Kostygov A.Y."/>
            <person name="Nenarokova A."/>
            <person name="Lukes J."/>
            <person name="Opperdoes F.R."/>
            <person name="Yurchenko V."/>
        </authorList>
    </citation>
    <scope>NUCLEOTIDE SEQUENCE [LARGE SCALE GENOMIC DNA]</scope>
    <source>
        <strain evidence="2 3">E262AT.01</strain>
    </source>
</reference>
<comment type="caution">
    <text evidence="2">The sequence shown here is derived from an EMBL/GenBank/DDBJ whole genome shotgun (WGS) entry which is preliminary data.</text>
</comment>
<gene>
    <name evidence="2" type="ORF">NESM_000807200</name>
</gene>
<dbReference type="Proteomes" id="UP001430356">
    <property type="component" value="Unassembled WGS sequence"/>
</dbReference>
<protein>
    <submittedName>
        <fullName evidence="2">Uncharacterized protein</fullName>
    </submittedName>
</protein>
<keyword evidence="1" id="KW-0175">Coiled coil</keyword>
<accession>A0AAW0EYV9</accession>
<evidence type="ECO:0000313" key="2">
    <source>
        <dbReference type="EMBL" id="KAK7198469.1"/>
    </source>
</evidence>